<dbReference type="InterPro" id="IPR050950">
    <property type="entry name" value="HTH-type_LysR_regulators"/>
</dbReference>
<dbReference type="PANTHER" id="PTHR30419:SF30">
    <property type="entry name" value="LYSR FAMILY TRANSCRIPTIONAL REGULATOR"/>
    <property type="match status" value="1"/>
</dbReference>
<evidence type="ECO:0000256" key="1">
    <source>
        <dbReference type="ARBA" id="ARBA00009437"/>
    </source>
</evidence>
<keyword evidence="7" id="KW-1185">Reference proteome</keyword>
<evidence type="ECO:0000256" key="4">
    <source>
        <dbReference type="ARBA" id="ARBA00023163"/>
    </source>
</evidence>
<dbReference type="GO" id="GO:0003677">
    <property type="term" value="F:DNA binding"/>
    <property type="evidence" value="ECO:0007669"/>
    <property type="project" value="UniProtKB-KW"/>
</dbReference>
<dbReference type="SUPFAM" id="SSF53850">
    <property type="entry name" value="Periplasmic binding protein-like II"/>
    <property type="match status" value="1"/>
</dbReference>
<dbReference type="OrthoDB" id="8673707at2"/>
<dbReference type="InterPro" id="IPR036388">
    <property type="entry name" value="WH-like_DNA-bd_sf"/>
</dbReference>
<dbReference type="InterPro" id="IPR036390">
    <property type="entry name" value="WH_DNA-bd_sf"/>
</dbReference>
<protein>
    <recommendedName>
        <fullName evidence="5">HTH lysR-type domain-containing protein</fullName>
    </recommendedName>
</protein>
<dbReference type="KEGG" id="rhy:RD110_03395"/>
<dbReference type="AlphaFoldDB" id="A0A1P8JRI8"/>
<keyword evidence="3" id="KW-0238">DNA-binding</keyword>
<evidence type="ECO:0000313" key="6">
    <source>
        <dbReference type="EMBL" id="APW36366.1"/>
    </source>
</evidence>
<evidence type="ECO:0000313" key="7">
    <source>
        <dbReference type="Proteomes" id="UP000186609"/>
    </source>
</evidence>
<organism evidence="6 7">
    <name type="scientific">Rhodoferax koreensis</name>
    <dbReference type="NCBI Taxonomy" id="1842727"/>
    <lineage>
        <taxon>Bacteria</taxon>
        <taxon>Pseudomonadati</taxon>
        <taxon>Pseudomonadota</taxon>
        <taxon>Betaproteobacteria</taxon>
        <taxon>Burkholderiales</taxon>
        <taxon>Comamonadaceae</taxon>
        <taxon>Rhodoferax</taxon>
    </lineage>
</organism>
<keyword evidence="4" id="KW-0804">Transcription</keyword>
<dbReference type="RefSeq" id="WP_076196696.1">
    <property type="nucleotide sequence ID" value="NZ_CP019236.1"/>
</dbReference>
<dbReference type="GO" id="GO:0005829">
    <property type="term" value="C:cytosol"/>
    <property type="evidence" value="ECO:0007669"/>
    <property type="project" value="TreeGrafter"/>
</dbReference>
<dbReference type="STRING" id="1842727.RD110_03395"/>
<dbReference type="Gene3D" id="3.40.190.10">
    <property type="entry name" value="Periplasmic binding protein-like II"/>
    <property type="match status" value="2"/>
</dbReference>
<evidence type="ECO:0000256" key="3">
    <source>
        <dbReference type="ARBA" id="ARBA00023125"/>
    </source>
</evidence>
<accession>A0A1P8JRI8</accession>
<comment type="similarity">
    <text evidence="1">Belongs to the LysR transcriptional regulatory family.</text>
</comment>
<dbReference type="Pfam" id="PF00126">
    <property type="entry name" value="HTH_1"/>
    <property type="match status" value="1"/>
</dbReference>
<dbReference type="PANTHER" id="PTHR30419">
    <property type="entry name" value="HTH-TYPE TRANSCRIPTIONAL REGULATOR YBHD"/>
    <property type="match status" value="1"/>
</dbReference>
<sequence>MLPNVRELQHLVFLAEERHFARAAQRAFLSQSAFSRSVGALEAQLGLRLFDRDSRHVYITADGERILQLARRLLASAADLSREAELLRGGEVGTLALGSGPYTAVLFTVPVITQARQEFHKVRFRLEVDHSAALLQRLEAGDIHLFLSDVQELPASGPWEIEPLGSYGSMVICRADHPMARHPIISVEQLLRLELASVHIPHPIRRRLSEALGFSHVELLPVVFECESVAVLKEFVMRSDAAIIAPASLFEHEIRAGLLTQLTVEHWDAPHRNPVQVDLGMVWMADRTPTTAMRILMDLVRQHAAQRLMPGAQRQLASAT</sequence>
<dbReference type="FunFam" id="1.10.10.10:FF:000001">
    <property type="entry name" value="LysR family transcriptional regulator"/>
    <property type="match status" value="1"/>
</dbReference>
<keyword evidence="2" id="KW-0805">Transcription regulation</keyword>
<proteinExistence type="inferred from homology"/>
<evidence type="ECO:0000256" key="2">
    <source>
        <dbReference type="ARBA" id="ARBA00023015"/>
    </source>
</evidence>
<dbReference type="EMBL" id="CP019236">
    <property type="protein sequence ID" value="APW36366.1"/>
    <property type="molecule type" value="Genomic_DNA"/>
</dbReference>
<dbReference type="Gene3D" id="1.10.10.10">
    <property type="entry name" value="Winged helix-like DNA-binding domain superfamily/Winged helix DNA-binding domain"/>
    <property type="match status" value="1"/>
</dbReference>
<name>A0A1P8JRI8_9BURK</name>
<gene>
    <name evidence="6" type="ORF">RD110_03395</name>
</gene>
<dbReference type="GO" id="GO:0003700">
    <property type="term" value="F:DNA-binding transcription factor activity"/>
    <property type="evidence" value="ECO:0007669"/>
    <property type="project" value="InterPro"/>
</dbReference>
<feature type="domain" description="HTH lysR-type" evidence="5">
    <location>
        <begin position="3"/>
        <end position="60"/>
    </location>
</feature>
<dbReference type="PRINTS" id="PR00039">
    <property type="entry name" value="HTHLYSR"/>
</dbReference>
<dbReference type="SUPFAM" id="SSF46785">
    <property type="entry name" value="Winged helix' DNA-binding domain"/>
    <property type="match status" value="1"/>
</dbReference>
<dbReference type="CDD" id="cd05466">
    <property type="entry name" value="PBP2_LTTR_substrate"/>
    <property type="match status" value="1"/>
</dbReference>
<dbReference type="Pfam" id="PF03466">
    <property type="entry name" value="LysR_substrate"/>
    <property type="match status" value="1"/>
</dbReference>
<evidence type="ECO:0000259" key="5">
    <source>
        <dbReference type="PROSITE" id="PS50931"/>
    </source>
</evidence>
<dbReference type="PROSITE" id="PS50931">
    <property type="entry name" value="HTH_LYSR"/>
    <property type="match status" value="1"/>
</dbReference>
<dbReference type="InterPro" id="IPR000847">
    <property type="entry name" value="LysR_HTH_N"/>
</dbReference>
<dbReference type="Proteomes" id="UP000186609">
    <property type="component" value="Chromosome"/>
</dbReference>
<reference evidence="6 7" key="1">
    <citation type="submission" date="2017-01" db="EMBL/GenBank/DDBJ databases">
        <authorList>
            <person name="Mah S.A."/>
            <person name="Swanson W.J."/>
            <person name="Moy G.W."/>
            <person name="Vacquier V.D."/>
        </authorList>
    </citation>
    <scope>NUCLEOTIDE SEQUENCE [LARGE SCALE GENOMIC DNA]</scope>
    <source>
        <strain evidence="6 7">DCY110</strain>
    </source>
</reference>
<dbReference type="InterPro" id="IPR005119">
    <property type="entry name" value="LysR_subst-bd"/>
</dbReference>